<proteinExistence type="predicted"/>
<feature type="transmembrane region" description="Helical" evidence="4">
    <location>
        <begin position="53"/>
        <end position="76"/>
    </location>
</feature>
<evidence type="ECO:0000256" key="1">
    <source>
        <dbReference type="ARBA" id="ARBA00004370"/>
    </source>
</evidence>
<evidence type="ECO:0000256" key="3">
    <source>
        <dbReference type="SAM" id="MobiDB-lite"/>
    </source>
</evidence>
<reference evidence="5 6" key="1">
    <citation type="submission" date="2021-10" db="EMBL/GenBank/DDBJ databases">
        <title>Streptomyces gossypii sp. nov., isolated from soil collected from cotton field.</title>
        <authorList>
            <person name="Ge X."/>
            <person name="Chen X."/>
            <person name="Liu W."/>
        </authorList>
    </citation>
    <scope>NUCLEOTIDE SEQUENCE [LARGE SCALE GENOMIC DNA]</scope>
    <source>
        <strain evidence="5 6">N2-109</strain>
    </source>
</reference>
<keyword evidence="4" id="KW-0812">Transmembrane</keyword>
<keyword evidence="4" id="KW-1133">Transmembrane helix</keyword>
<dbReference type="PANTHER" id="PTHR37042:SF4">
    <property type="entry name" value="OUTER MEMBRANE PROTEIN RV1973"/>
    <property type="match status" value="1"/>
</dbReference>
<evidence type="ECO:0000313" key="6">
    <source>
        <dbReference type="Proteomes" id="UP001156389"/>
    </source>
</evidence>
<comment type="caution">
    <text evidence="5">The sequence shown here is derived from an EMBL/GenBank/DDBJ whole genome shotgun (WGS) entry which is preliminary data.</text>
</comment>
<dbReference type="RefSeq" id="WP_260219731.1">
    <property type="nucleotide sequence ID" value="NZ_JAJAGO010000010.1"/>
</dbReference>
<keyword evidence="2 4" id="KW-0472">Membrane</keyword>
<dbReference type="EMBL" id="JAJAGO010000010">
    <property type="protein sequence ID" value="MCT2592408.1"/>
    <property type="molecule type" value="Genomic_DNA"/>
</dbReference>
<protein>
    <recommendedName>
        <fullName evidence="7">Mce-associated membrane protein</fullName>
    </recommendedName>
</protein>
<organism evidence="5 6">
    <name type="scientific">Streptomyces gossypii</name>
    <dbReference type="NCBI Taxonomy" id="2883101"/>
    <lineage>
        <taxon>Bacteria</taxon>
        <taxon>Bacillati</taxon>
        <taxon>Actinomycetota</taxon>
        <taxon>Actinomycetes</taxon>
        <taxon>Kitasatosporales</taxon>
        <taxon>Streptomycetaceae</taxon>
        <taxon>Streptomyces</taxon>
    </lineage>
</organism>
<gene>
    <name evidence="5" type="ORF">LHJ74_21290</name>
</gene>
<evidence type="ECO:0000313" key="5">
    <source>
        <dbReference type="EMBL" id="MCT2592408.1"/>
    </source>
</evidence>
<evidence type="ECO:0008006" key="7">
    <source>
        <dbReference type="Google" id="ProtNLM"/>
    </source>
</evidence>
<sequence length="221" mass="24183">MSTTRHLINRRRRLAATRPDRDERQRLDPDQDPRKPPLRKPPPPRALRQSRRAIPWVPLLGVLAVLLGGFAVWAGARADALHDGPATRNTALTEAARTSEVKGSVTEAVNAVFSYDHTSPEATEDAAGEVLVGKAVEQHREMLAQVVAQGEKQQLVLTTTVTDSGVEMLDGNRARLLVFADQRNTRTGKGGDTTHAAAMFAVEAVHSDGSWRISDIDTFNR</sequence>
<evidence type="ECO:0000256" key="2">
    <source>
        <dbReference type="ARBA" id="ARBA00023136"/>
    </source>
</evidence>
<keyword evidence="6" id="KW-1185">Reference proteome</keyword>
<evidence type="ECO:0000256" key="4">
    <source>
        <dbReference type="SAM" id="Phobius"/>
    </source>
</evidence>
<comment type="subcellular location">
    <subcellularLocation>
        <location evidence="1">Membrane</location>
    </subcellularLocation>
</comment>
<name>A0ABT2JWY2_9ACTN</name>
<feature type="region of interest" description="Disordered" evidence="3">
    <location>
        <begin position="1"/>
        <end position="49"/>
    </location>
</feature>
<dbReference type="PANTHER" id="PTHR37042">
    <property type="entry name" value="OUTER MEMBRANE PROTEIN RV1973"/>
    <property type="match status" value="1"/>
</dbReference>
<feature type="compositionally biased region" description="Basic and acidic residues" evidence="3">
    <location>
        <begin position="18"/>
        <end position="35"/>
    </location>
</feature>
<accession>A0ABT2JWY2</accession>
<dbReference type="Proteomes" id="UP001156389">
    <property type="component" value="Unassembled WGS sequence"/>
</dbReference>